<dbReference type="PROSITE" id="PS00041">
    <property type="entry name" value="HTH_ARAC_FAMILY_1"/>
    <property type="match status" value="1"/>
</dbReference>
<name>A0A1X7HR45_9BACL</name>
<organism evidence="11 12">
    <name type="scientific">Paenibacillus uliginis N3/975</name>
    <dbReference type="NCBI Taxonomy" id="1313296"/>
    <lineage>
        <taxon>Bacteria</taxon>
        <taxon>Bacillati</taxon>
        <taxon>Bacillota</taxon>
        <taxon>Bacilli</taxon>
        <taxon>Bacillales</taxon>
        <taxon>Paenibacillaceae</taxon>
        <taxon>Paenibacillus</taxon>
    </lineage>
</organism>
<keyword evidence="6" id="KW-0238">DNA-binding</keyword>
<dbReference type="InterPro" id="IPR051552">
    <property type="entry name" value="HptR"/>
</dbReference>
<dbReference type="PANTHER" id="PTHR42713:SF3">
    <property type="entry name" value="TRANSCRIPTIONAL REGULATORY PROTEIN HPTR"/>
    <property type="match status" value="1"/>
</dbReference>
<keyword evidence="2" id="KW-0963">Cytoplasm</keyword>
<evidence type="ECO:0000256" key="7">
    <source>
        <dbReference type="ARBA" id="ARBA00023163"/>
    </source>
</evidence>
<dbReference type="PROSITE" id="PS01124">
    <property type="entry name" value="HTH_ARAC_FAMILY_2"/>
    <property type="match status" value="1"/>
</dbReference>
<dbReference type="PANTHER" id="PTHR42713">
    <property type="entry name" value="HISTIDINE KINASE-RELATED"/>
    <property type="match status" value="1"/>
</dbReference>
<dbReference type="InterPro" id="IPR001789">
    <property type="entry name" value="Sig_transdc_resp-reg_receiver"/>
</dbReference>
<dbReference type="SMART" id="SM00342">
    <property type="entry name" value="HTH_ARAC"/>
    <property type="match status" value="1"/>
</dbReference>
<dbReference type="InterPro" id="IPR011006">
    <property type="entry name" value="CheY-like_superfamily"/>
</dbReference>
<accession>A0A1X7HR45</accession>
<evidence type="ECO:0000259" key="9">
    <source>
        <dbReference type="PROSITE" id="PS01124"/>
    </source>
</evidence>
<keyword evidence="4" id="KW-0902">Two-component regulatory system</keyword>
<dbReference type="SMART" id="SM00448">
    <property type="entry name" value="REC"/>
    <property type="match status" value="1"/>
</dbReference>
<dbReference type="InterPro" id="IPR018062">
    <property type="entry name" value="HTH_AraC-typ_CS"/>
</dbReference>
<dbReference type="EMBL" id="LT840184">
    <property type="protein sequence ID" value="SMF90838.1"/>
    <property type="molecule type" value="Genomic_DNA"/>
</dbReference>
<gene>
    <name evidence="11" type="ORF">SAMN05661091_5257</name>
</gene>
<dbReference type="Proteomes" id="UP000192940">
    <property type="component" value="Chromosome I"/>
</dbReference>
<evidence type="ECO:0000259" key="10">
    <source>
        <dbReference type="PROSITE" id="PS50110"/>
    </source>
</evidence>
<dbReference type="InterPro" id="IPR018060">
    <property type="entry name" value="HTH_AraC"/>
</dbReference>
<evidence type="ECO:0000256" key="3">
    <source>
        <dbReference type="ARBA" id="ARBA00022553"/>
    </source>
</evidence>
<keyword evidence="3 8" id="KW-0597">Phosphoprotein</keyword>
<dbReference type="InterPro" id="IPR009057">
    <property type="entry name" value="Homeodomain-like_sf"/>
</dbReference>
<keyword evidence="12" id="KW-1185">Reference proteome</keyword>
<evidence type="ECO:0000313" key="12">
    <source>
        <dbReference type="Proteomes" id="UP000192940"/>
    </source>
</evidence>
<dbReference type="PROSITE" id="PS50110">
    <property type="entry name" value="RESPONSE_REGULATORY"/>
    <property type="match status" value="1"/>
</dbReference>
<keyword evidence="7" id="KW-0804">Transcription</keyword>
<dbReference type="PRINTS" id="PR00032">
    <property type="entry name" value="HTHARAC"/>
</dbReference>
<dbReference type="Gene3D" id="3.40.50.2300">
    <property type="match status" value="1"/>
</dbReference>
<evidence type="ECO:0000256" key="2">
    <source>
        <dbReference type="ARBA" id="ARBA00022490"/>
    </source>
</evidence>
<dbReference type="AlphaFoldDB" id="A0A1X7HR45"/>
<dbReference type="Gene3D" id="1.10.10.60">
    <property type="entry name" value="Homeodomain-like"/>
    <property type="match status" value="2"/>
</dbReference>
<proteinExistence type="predicted"/>
<dbReference type="SUPFAM" id="SSF46689">
    <property type="entry name" value="Homeodomain-like"/>
    <property type="match status" value="2"/>
</dbReference>
<feature type="modified residue" description="4-aspartylphosphate" evidence="8">
    <location>
        <position position="55"/>
    </location>
</feature>
<evidence type="ECO:0000256" key="1">
    <source>
        <dbReference type="ARBA" id="ARBA00004496"/>
    </source>
</evidence>
<evidence type="ECO:0000256" key="8">
    <source>
        <dbReference type="PROSITE-ProRule" id="PRU00169"/>
    </source>
</evidence>
<evidence type="ECO:0000313" key="11">
    <source>
        <dbReference type="EMBL" id="SMF90838.1"/>
    </source>
</evidence>
<dbReference type="GO" id="GO:0005737">
    <property type="term" value="C:cytoplasm"/>
    <property type="evidence" value="ECO:0007669"/>
    <property type="project" value="UniProtKB-SubCell"/>
</dbReference>
<dbReference type="RefSeq" id="WP_208915897.1">
    <property type="nucleotide sequence ID" value="NZ_LT840184.1"/>
</dbReference>
<evidence type="ECO:0000256" key="4">
    <source>
        <dbReference type="ARBA" id="ARBA00023012"/>
    </source>
</evidence>
<dbReference type="InterPro" id="IPR020449">
    <property type="entry name" value="Tscrpt_reg_AraC-type_HTH"/>
</dbReference>
<dbReference type="CDD" id="cd17536">
    <property type="entry name" value="REC_YesN-like"/>
    <property type="match status" value="1"/>
</dbReference>
<dbReference type="GO" id="GO:0000160">
    <property type="term" value="P:phosphorelay signal transduction system"/>
    <property type="evidence" value="ECO:0007669"/>
    <property type="project" value="UniProtKB-KW"/>
</dbReference>
<dbReference type="STRING" id="1313296.SAMN05661091_5257"/>
<reference evidence="12" key="1">
    <citation type="submission" date="2017-04" db="EMBL/GenBank/DDBJ databases">
        <authorList>
            <person name="Varghese N."/>
            <person name="Submissions S."/>
        </authorList>
    </citation>
    <scope>NUCLEOTIDE SEQUENCE [LARGE SCALE GENOMIC DNA]</scope>
    <source>
        <strain evidence="12">N3/975</strain>
    </source>
</reference>
<keyword evidence="5" id="KW-0805">Transcription regulation</keyword>
<feature type="domain" description="Response regulatory" evidence="10">
    <location>
        <begin position="3"/>
        <end position="120"/>
    </location>
</feature>
<evidence type="ECO:0000256" key="6">
    <source>
        <dbReference type="ARBA" id="ARBA00023125"/>
    </source>
</evidence>
<protein>
    <submittedName>
        <fullName evidence="11">Two-component system, response regulator YesN</fullName>
    </submittedName>
</protein>
<evidence type="ECO:0000256" key="5">
    <source>
        <dbReference type="ARBA" id="ARBA00023015"/>
    </source>
</evidence>
<dbReference type="SUPFAM" id="SSF52172">
    <property type="entry name" value="CheY-like"/>
    <property type="match status" value="1"/>
</dbReference>
<dbReference type="Pfam" id="PF00072">
    <property type="entry name" value="Response_reg"/>
    <property type="match status" value="1"/>
</dbReference>
<comment type="subcellular location">
    <subcellularLocation>
        <location evidence="1">Cytoplasm</location>
    </subcellularLocation>
</comment>
<dbReference type="GO" id="GO:0003700">
    <property type="term" value="F:DNA-binding transcription factor activity"/>
    <property type="evidence" value="ECO:0007669"/>
    <property type="project" value="InterPro"/>
</dbReference>
<feature type="domain" description="HTH araC/xylS-type" evidence="9">
    <location>
        <begin position="425"/>
        <end position="523"/>
    </location>
</feature>
<dbReference type="GO" id="GO:0043565">
    <property type="term" value="F:sequence-specific DNA binding"/>
    <property type="evidence" value="ECO:0007669"/>
    <property type="project" value="InterPro"/>
</dbReference>
<dbReference type="Pfam" id="PF12833">
    <property type="entry name" value="HTH_18"/>
    <property type="match status" value="1"/>
</dbReference>
<sequence length="528" mass="61056">MFRVMLIDDDVPMLKVLRQMIDWEAHHLQIVGSTYSSAKALHMFEEVQPDIVITDIGLPQTNGIELADRFISMKPDIRVIFLTCHEDFQYAQQAVKLKADDYLIKDQLTAEQLAQSLGKSVRLLKSRVGLINRETARCNSILFRKDLLQRVIDGAPSETTVAYAGQIGISWTYPWFMLGIVSIHFSSFDNRYKQSEYPLILYAIYNIALELSESSEGITPFLEQENIVIMYNFRVNLAQNANLHLHNYLQQLRFKCSHFLKIQPSVIKVTDKVELDTIGPVFQKMVQDKCEFYENTDYIDSDTLHITSQMFQPAPKGFLDGYVSELERAVIRDDLEGISGILQEIIRIAREMSIIPDDFVRELSSMLRGIELIFSSLKFDEDLFAYLALTRTLEDTMELVERKFMLAMKSRHKGAVTTVQEPKLQVIQQFIDQHLADNITSIDMARYLFLNPSYFSRYFKRMTGLTFTDYVHQYKMKVATNMMKMSNQNLESLAVGLGYSDRTYFSKVFKKYVGSTPSEYKARHLARK</sequence>